<dbReference type="EMBL" id="MWPX01000002">
    <property type="protein sequence ID" value="OUM50286.1"/>
    <property type="molecule type" value="Genomic_DNA"/>
</dbReference>
<accession>A0A1Y3MJS4</accession>
<comment type="caution">
    <text evidence="1">The sequence shown here is derived from an EMBL/GenBank/DDBJ whole genome shotgun (WGS) entry which is preliminary data.</text>
</comment>
<dbReference type="Pfam" id="PF14112">
    <property type="entry name" value="DUF4284"/>
    <property type="match status" value="1"/>
</dbReference>
<reference evidence="1 2" key="1">
    <citation type="submission" date="2017-02" db="EMBL/GenBank/DDBJ databases">
        <title>Bacillus pseudomycoides isolate FSL K6-0042.</title>
        <authorList>
            <person name="Kovac J."/>
        </authorList>
    </citation>
    <scope>NUCLEOTIDE SEQUENCE [LARGE SCALE GENOMIC DNA]</scope>
    <source>
        <strain evidence="1 2">FSL K6-0042</strain>
    </source>
</reference>
<gene>
    <name evidence="1" type="ORF">BW425_04200</name>
</gene>
<dbReference type="AlphaFoldDB" id="A0A1Y3MJS4"/>
<evidence type="ECO:0000313" key="1">
    <source>
        <dbReference type="EMBL" id="OUM50286.1"/>
    </source>
</evidence>
<name>A0A1Y3MJS4_9BACI</name>
<protein>
    <recommendedName>
        <fullName evidence="3">Immunity protein 22</fullName>
    </recommendedName>
</protein>
<dbReference type="InterPro" id="IPR025560">
    <property type="entry name" value="Imm22"/>
</dbReference>
<dbReference type="Proteomes" id="UP000195321">
    <property type="component" value="Unassembled WGS sequence"/>
</dbReference>
<proteinExistence type="predicted"/>
<sequence>MSLWLGNIKSKEMLQKYVEIKFDEQGDRIPSQFMRDFQIDFIDYNEDLLEITFIDISTTSLQLLLEGASYYEKIISQFTDYYGERMLESYNAVIRVYDFEYSEANAVENRNIVFAGAVVYEEWEE</sequence>
<evidence type="ECO:0008006" key="3">
    <source>
        <dbReference type="Google" id="ProtNLM"/>
    </source>
</evidence>
<organism evidence="1 2">
    <name type="scientific">Bacillus pseudomycoides</name>
    <dbReference type="NCBI Taxonomy" id="64104"/>
    <lineage>
        <taxon>Bacteria</taxon>
        <taxon>Bacillati</taxon>
        <taxon>Bacillota</taxon>
        <taxon>Bacilli</taxon>
        <taxon>Bacillales</taxon>
        <taxon>Bacillaceae</taxon>
        <taxon>Bacillus</taxon>
        <taxon>Bacillus cereus group</taxon>
    </lineage>
</organism>
<evidence type="ECO:0000313" key="2">
    <source>
        <dbReference type="Proteomes" id="UP000195321"/>
    </source>
</evidence>